<sequence length="310" mass="34960">MTRKELLELAKKHELGQASKVEELALLSFMEGAEKASSNLKVPSTPINKQRILKAINAKIKPKQPRFTRRKFVAYAAIFVAIMGVGVLSNYLYNGRLTIESTLRGEKRTVLLADGSKVFLNSNSRISYPKNFKTNRTVALTGEAFFEVQRDPEHPFSITTGEIETQVLGTKFNINSYNKNEVLVTVSSGKVSVRNTRTQEAVYLQKNQQVLFKDSAAAVQSLVNSEDQIAWIKNIISLHNTSLAKTAAILENWYDVQIDFENEEIENLKITGKFKEESLENVFRSIALINNLTIDTLTQKHFTIRKNSSN</sequence>
<protein>
    <submittedName>
        <fullName evidence="4">FecR family protein</fullName>
    </submittedName>
</protein>
<dbReference type="PIRSF" id="PIRSF018266">
    <property type="entry name" value="FecR"/>
    <property type="match status" value="1"/>
</dbReference>
<organism evidence="4 5">
    <name type="scientific">Leeuwenhoekiella aequorea</name>
    <dbReference type="NCBI Taxonomy" id="283736"/>
    <lineage>
        <taxon>Bacteria</taxon>
        <taxon>Pseudomonadati</taxon>
        <taxon>Bacteroidota</taxon>
        <taxon>Flavobacteriia</taxon>
        <taxon>Flavobacteriales</taxon>
        <taxon>Flavobacteriaceae</taxon>
        <taxon>Leeuwenhoekiella</taxon>
    </lineage>
</organism>
<feature type="domain" description="FecR protein" evidence="2">
    <location>
        <begin position="101"/>
        <end position="191"/>
    </location>
</feature>
<keyword evidence="1" id="KW-0812">Transmembrane</keyword>
<dbReference type="InterPro" id="IPR012373">
    <property type="entry name" value="Ferrdict_sens_TM"/>
</dbReference>
<comment type="caution">
    <text evidence="4">The sequence shown here is derived from an EMBL/GenBank/DDBJ whole genome shotgun (WGS) entry which is preliminary data.</text>
</comment>
<gene>
    <name evidence="4" type="ORF">DSM00_2037</name>
</gene>
<dbReference type="GO" id="GO:0016989">
    <property type="term" value="F:sigma factor antagonist activity"/>
    <property type="evidence" value="ECO:0007669"/>
    <property type="project" value="TreeGrafter"/>
</dbReference>
<dbReference type="OrthoDB" id="704021at2"/>
<evidence type="ECO:0000313" key="4">
    <source>
        <dbReference type="EMBL" id="RXG21973.1"/>
    </source>
</evidence>
<evidence type="ECO:0000256" key="1">
    <source>
        <dbReference type="SAM" id="Phobius"/>
    </source>
</evidence>
<keyword evidence="5" id="KW-1185">Reference proteome</keyword>
<accession>A0A4Q0P5S5</accession>
<name>A0A4Q0P5S5_9FLAO</name>
<evidence type="ECO:0000313" key="5">
    <source>
        <dbReference type="Proteomes" id="UP000289238"/>
    </source>
</evidence>
<dbReference type="InterPro" id="IPR006860">
    <property type="entry name" value="FecR"/>
</dbReference>
<dbReference type="PANTHER" id="PTHR30273:SF2">
    <property type="entry name" value="PROTEIN FECR"/>
    <property type="match status" value="1"/>
</dbReference>
<proteinExistence type="predicted"/>
<dbReference type="Pfam" id="PF04773">
    <property type="entry name" value="FecR"/>
    <property type="match status" value="1"/>
</dbReference>
<dbReference type="Proteomes" id="UP000289238">
    <property type="component" value="Unassembled WGS sequence"/>
</dbReference>
<evidence type="ECO:0000259" key="3">
    <source>
        <dbReference type="Pfam" id="PF16344"/>
    </source>
</evidence>
<feature type="transmembrane region" description="Helical" evidence="1">
    <location>
        <begin position="72"/>
        <end position="93"/>
    </location>
</feature>
<feature type="domain" description="Protein FecR C-terminal" evidence="3">
    <location>
        <begin position="236"/>
        <end position="300"/>
    </location>
</feature>
<dbReference type="Gene3D" id="2.60.120.1440">
    <property type="match status" value="1"/>
</dbReference>
<keyword evidence="1" id="KW-0472">Membrane</keyword>
<evidence type="ECO:0000259" key="2">
    <source>
        <dbReference type="Pfam" id="PF04773"/>
    </source>
</evidence>
<dbReference type="AlphaFoldDB" id="A0A4Q0P5S5"/>
<dbReference type="EMBL" id="QOVM01000004">
    <property type="protein sequence ID" value="RXG21973.1"/>
    <property type="molecule type" value="Genomic_DNA"/>
</dbReference>
<dbReference type="InterPro" id="IPR032508">
    <property type="entry name" value="FecR_C"/>
</dbReference>
<keyword evidence="1" id="KW-1133">Transmembrane helix</keyword>
<dbReference type="Gene3D" id="3.55.50.30">
    <property type="match status" value="1"/>
</dbReference>
<dbReference type="Pfam" id="PF16344">
    <property type="entry name" value="FecR_C"/>
    <property type="match status" value="1"/>
</dbReference>
<dbReference type="PANTHER" id="PTHR30273">
    <property type="entry name" value="PERIPLASMIC SIGNAL SENSOR AND SIGMA FACTOR ACTIVATOR FECR-RELATED"/>
    <property type="match status" value="1"/>
</dbReference>
<dbReference type="RefSeq" id="WP_128757880.1">
    <property type="nucleotide sequence ID" value="NZ_QOVM01000004.1"/>
</dbReference>
<reference evidence="4 5" key="1">
    <citation type="submission" date="2018-07" db="EMBL/GenBank/DDBJ databases">
        <title>Leeuwenhoekiella genomics.</title>
        <authorList>
            <person name="Tahon G."/>
            <person name="Willems A."/>
        </authorList>
    </citation>
    <scope>NUCLEOTIDE SEQUENCE [LARGE SCALE GENOMIC DNA]</scope>
    <source>
        <strain evidence="4 5">LMG 22550</strain>
    </source>
</reference>